<dbReference type="RefSeq" id="WP_139449182.1">
    <property type="nucleotide sequence ID" value="NZ_SMDR01000003.1"/>
</dbReference>
<dbReference type="Proteomes" id="UP000305760">
    <property type="component" value="Unassembled WGS sequence"/>
</dbReference>
<dbReference type="InterPro" id="IPR049368">
    <property type="entry name" value="FkbO_Hyg5-like_N"/>
</dbReference>
<feature type="domain" description="Chorismatase FkbO/Hyg5-like N-terminal" evidence="1">
    <location>
        <begin position="48"/>
        <end position="168"/>
    </location>
</feature>
<proteinExistence type="predicted"/>
<dbReference type="AlphaFoldDB" id="A0A5C4RP88"/>
<dbReference type="Pfam" id="PF21168">
    <property type="entry name" value="FkbO_Hyg5-like_N"/>
    <property type="match status" value="1"/>
</dbReference>
<accession>A0A5C4RP88</accession>
<comment type="caution">
    <text evidence="2">The sequence shown here is derived from an EMBL/GenBank/DDBJ whole genome shotgun (WGS) entry which is preliminary data.</text>
</comment>
<dbReference type="EMBL" id="SMDR01000003">
    <property type="protein sequence ID" value="TNJ33063.1"/>
    <property type="molecule type" value="Genomic_DNA"/>
</dbReference>
<organism evidence="2 3">
    <name type="scientific">Arenimonas terrae</name>
    <dbReference type="NCBI Taxonomy" id="2546226"/>
    <lineage>
        <taxon>Bacteria</taxon>
        <taxon>Pseudomonadati</taxon>
        <taxon>Pseudomonadota</taxon>
        <taxon>Gammaproteobacteria</taxon>
        <taxon>Lysobacterales</taxon>
        <taxon>Lysobacteraceae</taxon>
        <taxon>Arenimonas</taxon>
    </lineage>
</organism>
<keyword evidence="3" id="KW-1185">Reference proteome</keyword>
<dbReference type="Gene3D" id="3.30.1330.40">
    <property type="entry name" value="RutC-like"/>
    <property type="match status" value="1"/>
</dbReference>
<name>A0A5C4RP88_9GAMM</name>
<dbReference type="SUPFAM" id="SSF55298">
    <property type="entry name" value="YjgF-like"/>
    <property type="match status" value="1"/>
</dbReference>
<dbReference type="InterPro" id="IPR035959">
    <property type="entry name" value="RutC-like_sf"/>
</dbReference>
<protein>
    <submittedName>
        <fullName evidence="2">Pteridine-dependent deoxygenase</fullName>
    </submittedName>
</protein>
<dbReference type="OrthoDB" id="1114505at2"/>
<evidence type="ECO:0000313" key="2">
    <source>
        <dbReference type="EMBL" id="TNJ33063.1"/>
    </source>
</evidence>
<sequence>MTPAALAPARLRILTERQDEALIPFTFEAAAESPLAIACAPLAGPRAEAWLAGAIGESAETRGAAWAHGEHYALVAVVVDEAGGDIEAAATCAYERLLVAVRPSAHPYLLRIWNYFAAINRGDGDDERYRRFCVGRAGAVDGMFNDPPPAATAIGTVGEPGRLQVVALCSRAPALALENPRQTPAWRYPREHGRVSPGFSRGAVLDADTATPRLLASGTASIVGHVSQHLGDFAEQLRESLRNLEALMAEAAVKTGRTFRPEGCEALRIYLRHDADLAAAQSVMAGSGIPTERISYLRGDVCRRELDVELEGVFAAS</sequence>
<evidence type="ECO:0000259" key="1">
    <source>
        <dbReference type="Pfam" id="PF21168"/>
    </source>
</evidence>
<reference evidence="2 3" key="1">
    <citation type="submission" date="2019-03" db="EMBL/GenBank/DDBJ databases">
        <title>Arenimonas daejeonensis sp. nov., isolated from compost.</title>
        <authorList>
            <person name="Jeon C.O."/>
        </authorList>
    </citation>
    <scope>NUCLEOTIDE SEQUENCE [LARGE SCALE GENOMIC DNA]</scope>
    <source>
        <strain evidence="2 3">R29</strain>
    </source>
</reference>
<evidence type="ECO:0000313" key="3">
    <source>
        <dbReference type="Proteomes" id="UP000305760"/>
    </source>
</evidence>
<gene>
    <name evidence="2" type="ORF">E1B00_12180</name>
</gene>